<keyword evidence="3" id="KW-0564">Palmitate</keyword>
<dbReference type="PANTHER" id="PTHR38008:SF2">
    <property type="entry name" value="HEMOLYSIN"/>
    <property type="match status" value="1"/>
</dbReference>
<protein>
    <recommendedName>
        <fullName evidence="6">C-type lysozyme inhibitor domain-containing protein</fullName>
    </recommendedName>
</protein>
<evidence type="ECO:0000256" key="3">
    <source>
        <dbReference type="ARBA" id="ARBA00023139"/>
    </source>
</evidence>
<keyword evidence="2 5" id="KW-0472">Membrane</keyword>
<dbReference type="Pfam" id="PF03891">
    <property type="entry name" value="DUF333"/>
    <property type="match status" value="1"/>
</dbReference>
<proteinExistence type="predicted"/>
<keyword evidence="5" id="KW-0812">Transmembrane</keyword>
<keyword evidence="5" id="KW-1133">Transmembrane helix</keyword>
<feature type="transmembrane region" description="Helical" evidence="5">
    <location>
        <begin position="7"/>
        <end position="24"/>
    </location>
</feature>
<dbReference type="Gene3D" id="2.40.128.200">
    <property type="match status" value="1"/>
</dbReference>
<keyword evidence="4" id="KW-0449">Lipoprotein</keyword>
<dbReference type="EMBL" id="VSSQ01000017">
    <property type="protein sequence ID" value="MPL62189.1"/>
    <property type="molecule type" value="Genomic_DNA"/>
</dbReference>
<name>A0A644T5Y2_9ZZZZ</name>
<keyword evidence="1" id="KW-0732">Signal</keyword>
<gene>
    <name evidence="7" type="ORF">SDC9_07794</name>
</gene>
<dbReference type="Pfam" id="PF09864">
    <property type="entry name" value="MliC"/>
    <property type="match status" value="1"/>
</dbReference>
<reference evidence="7" key="1">
    <citation type="submission" date="2019-08" db="EMBL/GenBank/DDBJ databases">
        <authorList>
            <person name="Kucharzyk K."/>
            <person name="Murdoch R.W."/>
            <person name="Higgins S."/>
            <person name="Loffler F."/>
        </authorList>
    </citation>
    <scope>NUCLEOTIDE SEQUENCE</scope>
</reference>
<dbReference type="InterPro" id="IPR018660">
    <property type="entry name" value="MliC"/>
</dbReference>
<dbReference type="AlphaFoldDB" id="A0A644T5Y2"/>
<evidence type="ECO:0000256" key="2">
    <source>
        <dbReference type="ARBA" id="ARBA00023136"/>
    </source>
</evidence>
<evidence type="ECO:0000256" key="1">
    <source>
        <dbReference type="ARBA" id="ARBA00022729"/>
    </source>
</evidence>
<evidence type="ECO:0000259" key="6">
    <source>
        <dbReference type="Pfam" id="PF09864"/>
    </source>
</evidence>
<dbReference type="SUPFAM" id="SSF141488">
    <property type="entry name" value="YdhA-like"/>
    <property type="match status" value="1"/>
</dbReference>
<evidence type="ECO:0000256" key="5">
    <source>
        <dbReference type="SAM" id="Phobius"/>
    </source>
</evidence>
<organism evidence="7">
    <name type="scientific">bioreactor metagenome</name>
    <dbReference type="NCBI Taxonomy" id="1076179"/>
    <lineage>
        <taxon>unclassified sequences</taxon>
        <taxon>metagenomes</taxon>
        <taxon>ecological metagenomes</taxon>
    </lineage>
</organism>
<evidence type="ECO:0000313" key="7">
    <source>
        <dbReference type="EMBL" id="MPL62189.1"/>
    </source>
</evidence>
<comment type="caution">
    <text evidence="7">The sequence shown here is derived from an EMBL/GenBank/DDBJ whole genome shotgun (WGS) entry which is preliminary data.</text>
</comment>
<dbReference type="InterPro" id="IPR036328">
    <property type="entry name" value="MliC_sf"/>
</dbReference>
<feature type="domain" description="C-type lysozyme inhibitor" evidence="6">
    <location>
        <begin position="107"/>
        <end position="172"/>
    </location>
</feature>
<accession>A0A644T5Y2</accession>
<evidence type="ECO:0000256" key="4">
    <source>
        <dbReference type="ARBA" id="ARBA00023288"/>
    </source>
</evidence>
<sequence length="182" mass="19698">MKKSSKILYILLALIIIFAVYWLSTKKPQENKVVNNTNDQTQNVGLANPASEFCVRNGGISEIVTNADGSQGGICNFGEGKTCDETALFRNTCNLEGVLSSVVYKNASGTEVFASYNLKTDKAYISSLDLYMNNLELNHAVSGSGARYLSADGEVELWEHQGEGTVSIRGEEAFVGKIVVAE</sequence>
<dbReference type="InterPro" id="IPR005590">
    <property type="entry name" value="DUF333"/>
</dbReference>
<dbReference type="PANTHER" id="PTHR38008">
    <property type="entry name" value="HEMOLYSIN-RELATED"/>
    <property type="match status" value="1"/>
</dbReference>